<comment type="caution">
    <text evidence="1">The sequence shown here is derived from an EMBL/GenBank/DDBJ whole genome shotgun (WGS) entry which is preliminary data.</text>
</comment>
<dbReference type="SUPFAM" id="SSF82171">
    <property type="entry name" value="DPP6 N-terminal domain-like"/>
    <property type="match status" value="1"/>
</dbReference>
<evidence type="ECO:0008006" key="3">
    <source>
        <dbReference type="Google" id="ProtNLM"/>
    </source>
</evidence>
<accession>A0A8E0QVW7</accession>
<dbReference type="InterPro" id="IPR011659">
    <property type="entry name" value="WD40"/>
</dbReference>
<sequence>MLDEARTVAGCLEIISRAIKGASPRSSCNASISDRTVTSKPETSWKMKWIASALAFCITILLAQGLPAPQSEPIEVTELPLPPVAPSNHNGACTKSINPHGTGCIGTISDTFQAGDFTPDGNHVLVNVEFIGAPAAPDPASIYTGQQLIAVKTDGSLFPNGDPWKCLSCGVPAEQAQSLGSARDYPHAARNGRQALWGPNILDCGDAHLVSDQCTPNTTYIYPIYWPNGSMRELRMHPDDLHMGWSSFTNGGQNAFFGRLQFNPNPTTGNPVAPRYELVNVSILIDPKGRSSIMAEGTELKLHDEAIVVGELRGFSGAGDEILYIGPTREANNVDLFAVHITSGAVRRLTSHPEYADPIAFSHDNQWFVVMDTRGSNRQMWMSGMRYIPPLIDLVTITAAASTRNNGARRFFQPILIDRHGDRGSYFGQQVNAAGNGTSGSVNDPDWNGRADPAFSPDGTKIVFWQSLVIPPACGGENPLPCPASTAPGGRTYRVMLAHLTSRRPAAPAPVYKVPVMIPWATAFTPGAEIPSPSQLPPGYYTLRGKAHGIAQVHLTAYPGFEGFKTVAVNYTDYSDDGQHFINGRETVTLTLSESSPWWNHLDWYSDLTQTGAVQATKRTGPGGFHLSIDAMTNIFEANGTLTTAVDGIVYSQPANGT</sequence>
<dbReference type="Gene3D" id="2.120.10.30">
    <property type="entry name" value="TolB, C-terminal domain"/>
    <property type="match status" value="1"/>
</dbReference>
<dbReference type="AlphaFoldDB" id="A0A8E0QVW7"/>
<dbReference type="RefSeq" id="XP_043147570.1">
    <property type="nucleotide sequence ID" value="XM_043291635.1"/>
</dbReference>
<reference evidence="1" key="2">
    <citation type="submission" date="2021-01" db="EMBL/GenBank/DDBJ databases">
        <title>Pan-genome distribution and transcriptional activeness of fungal secondary metabolism genes in Aspergillus section Fumigati.</title>
        <authorList>
            <person name="Takahashi H."/>
            <person name="Umemura M."/>
            <person name="Ninomiya A."/>
            <person name="Kusuya Y."/>
            <person name="Urayama S."/>
            <person name="Shimizu M."/>
            <person name="Watanabe A."/>
            <person name="Kamei K."/>
            <person name="Yaguchi T."/>
            <person name="Hagiwara D."/>
        </authorList>
    </citation>
    <scope>NUCLEOTIDE SEQUENCE</scope>
    <source>
        <strain evidence="1">IFM 46973</strain>
    </source>
</reference>
<evidence type="ECO:0000313" key="1">
    <source>
        <dbReference type="EMBL" id="GIC90304.1"/>
    </source>
</evidence>
<protein>
    <recommendedName>
        <fullName evidence="3">Saponin hydrolase</fullName>
    </recommendedName>
</protein>
<organism evidence="1 2">
    <name type="scientific">Aspergillus udagawae</name>
    <dbReference type="NCBI Taxonomy" id="91492"/>
    <lineage>
        <taxon>Eukaryota</taxon>
        <taxon>Fungi</taxon>
        <taxon>Dikarya</taxon>
        <taxon>Ascomycota</taxon>
        <taxon>Pezizomycotina</taxon>
        <taxon>Eurotiomycetes</taxon>
        <taxon>Eurotiomycetidae</taxon>
        <taxon>Eurotiales</taxon>
        <taxon>Aspergillaceae</taxon>
        <taxon>Aspergillus</taxon>
        <taxon>Aspergillus subgen. Fumigati</taxon>
    </lineage>
</organism>
<dbReference type="Proteomes" id="UP000036893">
    <property type="component" value="Unassembled WGS sequence"/>
</dbReference>
<dbReference type="GeneID" id="66994215"/>
<proteinExistence type="predicted"/>
<name>A0A8E0QVW7_9EURO</name>
<gene>
    <name evidence="1" type="ORF">Aud_006738</name>
</gene>
<dbReference type="InterPro" id="IPR011042">
    <property type="entry name" value="6-blade_b-propeller_TolB-like"/>
</dbReference>
<dbReference type="Pfam" id="PF07676">
    <property type="entry name" value="PD40"/>
    <property type="match status" value="1"/>
</dbReference>
<reference evidence="1" key="1">
    <citation type="journal article" date="2015" name="Genome Announc.">
        <title>Draft Genome Sequence of the Pathogenic Filamentous Fungus Aspergillus udagawae Strain IFM 46973T.</title>
        <authorList>
            <person name="Kusuya Y."/>
            <person name="Takahashi-Nakaguchi A."/>
            <person name="Takahashi H."/>
            <person name="Yaguchi T."/>
        </authorList>
    </citation>
    <scope>NUCLEOTIDE SEQUENCE</scope>
    <source>
        <strain evidence="1">IFM 46973</strain>
    </source>
</reference>
<dbReference type="EMBL" id="BBXM02000004">
    <property type="protein sequence ID" value="GIC90304.1"/>
    <property type="molecule type" value="Genomic_DNA"/>
</dbReference>
<evidence type="ECO:0000313" key="2">
    <source>
        <dbReference type="Proteomes" id="UP000036893"/>
    </source>
</evidence>